<dbReference type="Gene3D" id="1.20.200.10">
    <property type="entry name" value="Fumarase/aspartase (Central domain)"/>
    <property type="match status" value="1"/>
</dbReference>
<dbReference type="GO" id="GO:0005829">
    <property type="term" value="C:cytosol"/>
    <property type="evidence" value="ECO:0007669"/>
    <property type="project" value="TreeGrafter"/>
</dbReference>
<organism evidence="10 11">
    <name type="scientific">Actinospica durhamensis</name>
    <dbReference type="NCBI Taxonomy" id="1508375"/>
    <lineage>
        <taxon>Bacteria</taxon>
        <taxon>Bacillati</taxon>
        <taxon>Actinomycetota</taxon>
        <taxon>Actinomycetes</taxon>
        <taxon>Catenulisporales</taxon>
        <taxon>Actinospicaceae</taxon>
        <taxon>Actinospica</taxon>
    </lineage>
</organism>
<dbReference type="InterPro" id="IPR022761">
    <property type="entry name" value="Fumarate_lyase_N"/>
</dbReference>
<evidence type="ECO:0000256" key="5">
    <source>
        <dbReference type="ARBA" id="ARBA00023239"/>
    </source>
</evidence>
<keyword evidence="4 6" id="KW-0028">Amino-acid biosynthesis</keyword>
<keyword evidence="3 6" id="KW-0055">Arginine biosynthesis</keyword>
<comment type="similarity">
    <text evidence="6">Belongs to the lyase 1 family. Argininosuccinate lyase subfamily.</text>
</comment>
<evidence type="ECO:0000313" key="10">
    <source>
        <dbReference type="EMBL" id="MBR7834647.1"/>
    </source>
</evidence>
<comment type="subcellular location">
    <subcellularLocation>
        <location evidence="6">Cytoplasm</location>
    </subcellularLocation>
</comment>
<proteinExistence type="inferred from homology"/>
<evidence type="ECO:0000313" key="11">
    <source>
        <dbReference type="Proteomes" id="UP000675781"/>
    </source>
</evidence>
<evidence type="ECO:0000256" key="1">
    <source>
        <dbReference type="ARBA" id="ARBA00004941"/>
    </source>
</evidence>
<dbReference type="InterPro" id="IPR029419">
    <property type="entry name" value="Arg_succ_lyase_C"/>
</dbReference>
<dbReference type="RefSeq" id="WP_212529166.1">
    <property type="nucleotide sequence ID" value="NZ_JAGSOG010000065.1"/>
</dbReference>
<dbReference type="InterPro" id="IPR009049">
    <property type="entry name" value="Argininosuccinate_lyase"/>
</dbReference>
<dbReference type="PANTHER" id="PTHR43814">
    <property type="entry name" value="ARGININOSUCCINATE LYASE"/>
    <property type="match status" value="1"/>
</dbReference>
<evidence type="ECO:0000256" key="3">
    <source>
        <dbReference type="ARBA" id="ARBA00022571"/>
    </source>
</evidence>
<dbReference type="AlphaFoldDB" id="A0A941EMY5"/>
<dbReference type="Gene3D" id="1.10.40.30">
    <property type="entry name" value="Fumarase/aspartase (C-terminal domain)"/>
    <property type="match status" value="1"/>
</dbReference>
<evidence type="ECO:0000259" key="9">
    <source>
        <dbReference type="Pfam" id="PF14698"/>
    </source>
</evidence>
<dbReference type="EMBL" id="JAGSOG010000065">
    <property type="protein sequence ID" value="MBR7834647.1"/>
    <property type="molecule type" value="Genomic_DNA"/>
</dbReference>
<evidence type="ECO:0000256" key="6">
    <source>
        <dbReference type="HAMAP-Rule" id="MF_00006"/>
    </source>
</evidence>
<dbReference type="SUPFAM" id="SSF48557">
    <property type="entry name" value="L-aspartase-like"/>
    <property type="match status" value="1"/>
</dbReference>
<dbReference type="GO" id="GO:0004056">
    <property type="term" value="F:argininosuccinate lyase activity"/>
    <property type="evidence" value="ECO:0007669"/>
    <property type="project" value="UniProtKB-UniRule"/>
</dbReference>
<feature type="region of interest" description="Disordered" evidence="7">
    <location>
        <begin position="454"/>
        <end position="479"/>
    </location>
</feature>
<keyword evidence="5 6" id="KW-0456">Lyase</keyword>
<dbReference type="CDD" id="cd01359">
    <property type="entry name" value="Argininosuccinate_lyase"/>
    <property type="match status" value="1"/>
</dbReference>
<dbReference type="GO" id="GO:0042450">
    <property type="term" value="P:L-arginine biosynthetic process via ornithine"/>
    <property type="evidence" value="ECO:0007669"/>
    <property type="project" value="UniProtKB-UniRule"/>
</dbReference>
<dbReference type="Pfam" id="PF00206">
    <property type="entry name" value="Lyase_1"/>
    <property type="match status" value="1"/>
</dbReference>
<accession>A0A941EMY5</accession>
<comment type="caution">
    <text evidence="10">The sequence shown here is derived from an EMBL/GenBank/DDBJ whole genome shotgun (WGS) entry which is preliminary data.</text>
</comment>
<keyword evidence="11" id="KW-1185">Reference proteome</keyword>
<gene>
    <name evidence="6 10" type="primary">argH</name>
    <name evidence="10" type="ORF">KDL01_15340</name>
</gene>
<sequence length="479" mass="51365">MSAQGVRAEAAAHMAAIGASAHYDHRLAPYDVVVSREHVAMLARQEIIPSDAAAGLLAGLAELEEQLRSAKPVLDPDAEDVHTAIEQYLEERIGADAGWLGTARARNDLAVTALRLWLRDQTAELGATLVALAQALAAQAEEHAGTVMPGFSHLQVAQPVTFGHICLAYAEAFLRDAKRLGFVRALQDECPMGAGALAGTGFPIDRDSVARGLGFRLPSANSVESVGDRGFALDFLSAGASIALNLSRFGAEIVFWSSQPVGLISLPDELVSSSAALPHKRNPDAAELVRGKTGRVLGNLYALQTVVKGLPLSYFRDLQEDKEPLFDTADTLRLSLNAAVSLATLMRPNTATMRDRTDVAFITSSDFAEWLTREQRIPFREAHHLVAKLVRAAGELGCSLGELPVDVRRGVDERLALTQWPDITVEASAAARTSQGGTAPERVREAAALLRTRLAEAQDAFRPDEPDHETPADGNGDQR</sequence>
<dbReference type="InterPro" id="IPR024083">
    <property type="entry name" value="Fumarase/histidase_N"/>
</dbReference>
<dbReference type="Pfam" id="PF14698">
    <property type="entry name" value="ASL_C2"/>
    <property type="match status" value="1"/>
</dbReference>
<dbReference type="InterPro" id="IPR008948">
    <property type="entry name" value="L-Aspartase-like"/>
</dbReference>
<dbReference type="Proteomes" id="UP000675781">
    <property type="component" value="Unassembled WGS sequence"/>
</dbReference>
<name>A0A941EMY5_9ACTN</name>
<dbReference type="HAMAP" id="MF_00006">
    <property type="entry name" value="Arg_succ_lyase"/>
    <property type="match status" value="1"/>
</dbReference>
<dbReference type="PRINTS" id="PR00145">
    <property type="entry name" value="ARGSUCLYASE"/>
</dbReference>
<evidence type="ECO:0000256" key="2">
    <source>
        <dbReference type="ARBA" id="ARBA00012338"/>
    </source>
</evidence>
<dbReference type="EC" id="4.3.2.1" evidence="2 6"/>
<feature type="domain" description="Fumarate lyase N-terminal" evidence="8">
    <location>
        <begin position="9"/>
        <end position="298"/>
    </location>
</feature>
<dbReference type="Gene3D" id="1.10.275.10">
    <property type="entry name" value="Fumarase/aspartase (N-terminal domain)"/>
    <property type="match status" value="1"/>
</dbReference>
<evidence type="ECO:0000259" key="8">
    <source>
        <dbReference type="Pfam" id="PF00206"/>
    </source>
</evidence>
<reference evidence="10" key="1">
    <citation type="submission" date="2021-04" db="EMBL/GenBank/DDBJ databases">
        <title>Genome based classification of Actinospica acidithermotolerans sp. nov., an actinobacterium isolated from an Indonesian hot spring.</title>
        <authorList>
            <person name="Kusuma A.B."/>
            <person name="Putra K.E."/>
            <person name="Nafisah S."/>
            <person name="Loh J."/>
            <person name="Nouioui I."/>
            <person name="Goodfellow M."/>
        </authorList>
    </citation>
    <scope>NUCLEOTIDE SEQUENCE</scope>
    <source>
        <strain evidence="10">CSCA 57</strain>
    </source>
</reference>
<dbReference type="NCBIfam" id="TIGR00838">
    <property type="entry name" value="argH"/>
    <property type="match status" value="1"/>
</dbReference>
<dbReference type="PANTHER" id="PTHR43814:SF1">
    <property type="entry name" value="ARGININOSUCCINATE LYASE"/>
    <property type="match status" value="1"/>
</dbReference>
<evidence type="ECO:0000256" key="4">
    <source>
        <dbReference type="ARBA" id="ARBA00022605"/>
    </source>
</evidence>
<protein>
    <recommendedName>
        <fullName evidence="2 6">Argininosuccinate lyase</fullName>
        <shortName evidence="6">ASAL</shortName>
        <ecNumber evidence="2 6">4.3.2.1</ecNumber>
    </recommendedName>
    <alternativeName>
        <fullName evidence="6">Arginosuccinase</fullName>
    </alternativeName>
</protein>
<feature type="domain" description="Argininosuccinate lyase C-terminal" evidence="9">
    <location>
        <begin position="361"/>
        <end position="416"/>
    </location>
</feature>
<keyword evidence="6" id="KW-0963">Cytoplasm</keyword>
<dbReference type="InterPro" id="IPR000362">
    <property type="entry name" value="Fumarate_lyase_fam"/>
</dbReference>
<comment type="catalytic activity">
    <reaction evidence="6">
        <text>2-(N(omega)-L-arginino)succinate = fumarate + L-arginine</text>
        <dbReference type="Rhea" id="RHEA:24020"/>
        <dbReference type="ChEBI" id="CHEBI:29806"/>
        <dbReference type="ChEBI" id="CHEBI:32682"/>
        <dbReference type="ChEBI" id="CHEBI:57472"/>
        <dbReference type="EC" id="4.3.2.1"/>
    </reaction>
</comment>
<dbReference type="PRINTS" id="PR00149">
    <property type="entry name" value="FUMRATELYASE"/>
</dbReference>
<comment type="pathway">
    <text evidence="1 6">Amino-acid biosynthesis; L-arginine biosynthesis; L-arginine from L-ornithine and carbamoyl phosphate: step 3/3.</text>
</comment>
<evidence type="ECO:0000256" key="7">
    <source>
        <dbReference type="SAM" id="MobiDB-lite"/>
    </source>
</evidence>